<dbReference type="AlphaFoldDB" id="A0A833JE37"/>
<sequence>MFCCKKVEIDTKPELIIGLTGGVGTNFKQVKNILENILNNEFNYHVFLIKLSKIHEEIINNNSQKISSDKNKNLNNLLKKMTICTKLREKFNSEDLYAKMAVSRIKLHRNSYNSKKDKKEKEDYNPSGQVYIIDSLKKTRRI</sequence>
<dbReference type="RefSeq" id="WP_152213576.1">
    <property type="nucleotide sequence ID" value="NZ_WFLN01000008.1"/>
</dbReference>
<keyword evidence="2" id="KW-1185">Reference proteome</keyword>
<accession>A0A833JE37</accession>
<dbReference type="InterPro" id="IPR027417">
    <property type="entry name" value="P-loop_NTPase"/>
</dbReference>
<dbReference type="Gene3D" id="3.40.50.300">
    <property type="entry name" value="P-loop containing nucleotide triphosphate hydrolases"/>
    <property type="match status" value="1"/>
</dbReference>
<evidence type="ECO:0000313" key="1">
    <source>
        <dbReference type="EMBL" id="KAB8029235.1"/>
    </source>
</evidence>
<reference evidence="1 2" key="1">
    <citation type="submission" date="2019-10" db="EMBL/GenBank/DDBJ databases">
        <title>New genus of Silvanigrellaceae.</title>
        <authorList>
            <person name="Pitt A."/>
            <person name="Hahn M.W."/>
        </authorList>
    </citation>
    <scope>NUCLEOTIDE SEQUENCE [LARGE SCALE GENOMIC DNA]</scope>
    <source>
        <strain evidence="1 2">33A1-SZDP</strain>
    </source>
</reference>
<name>A0A833JE37_9BACT</name>
<organism evidence="1 2">
    <name type="scientific">Fluviispira multicolorata</name>
    <dbReference type="NCBI Taxonomy" id="2654512"/>
    <lineage>
        <taxon>Bacteria</taxon>
        <taxon>Pseudomonadati</taxon>
        <taxon>Bdellovibrionota</taxon>
        <taxon>Oligoflexia</taxon>
        <taxon>Silvanigrellales</taxon>
        <taxon>Silvanigrellaceae</taxon>
        <taxon>Fluviispira</taxon>
    </lineage>
</organism>
<evidence type="ECO:0000313" key="2">
    <source>
        <dbReference type="Proteomes" id="UP000442694"/>
    </source>
</evidence>
<protein>
    <submittedName>
        <fullName evidence="1">Uncharacterized protein</fullName>
    </submittedName>
</protein>
<gene>
    <name evidence="1" type="ORF">GCL57_11920</name>
</gene>
<comment type="caution">
    <text evidence="1">The sequence shown here is derived from an EMBL/GenBank/DDBJ whole genome shotgun (WGS) entry which is preliminary data.</text>
</comment>
<proteinExistence type="predicted"/>
<dbReference type="EMBL" id="WFLN01000008">
    <property type="protein sequence ID" value="KAB8029235.1"/>
    <property type="molecule type" value="Genomic_DNA"/>
</dbReference>
<dbReference type="Proteomes" id="UP000442694">
    <property type="component" value="Unassembled WGS sequence"/>
</dbReference>